<dbReference type="EMBL" id="JBEWLZ010000008">
    <property type="protein sequence ID" value="MET1491033.1"/>
    <property type="molecule type" value="Genomic_DNA"/>
</dbReference>
<comment type="caution">
    <text evidence="1">The sequence shown here is derived from an EMBL/GenBank/DDBJ whole genome shotgun (WGS) entry which is preliminary data.</text>
</comment>
<dbReference type="Pfam" id="PF14539">
    <property type="entry name" value="DUF4442"/>
    <property type="match status" value="1"/>
</dbReference>
<dbReference type="Gene3D" id="3.10.129.10">
    <property type="entry name" value="Hotdog Thioesterase"/>
    <property type="match status" value="1"/>
</dbReference>
<sequence length="172" mass="19820">MMRSDWFARIPPSWQARIVRWGFNHHPAWRGTGGRVIHVSPGIDHIRVRLSLSRRTRNMVGSIFGGSLFAVTDGPHPAMLIHALGPDYIVWDKSAAIRYRKPGYGTLFADFRVPPEEVARIRRTLETQPELDCTYLVELRDEEGVVHAQVERTLYIAHKAHYKQKKVERNKA</sequence>
<organism evidence="1 2">
    <name type="scientific">Uliginosibacterium paludis</name>
    <dbReference type="NCBI Taxonomy" id="1615952"/>
    <lineage>
        <taxon>Bacteria</taxon>
        <taxon>Pseudomonadati</taxon>
        <taxon>Pseudomonadota</taxon>
        <taxon>Betaproteobacteria</taxon>
        <taxon>Rhodocyclales</taxon>
        <taxon>Zoogloeaceae</taxon>
        <taxon>Uliginosibacterium</taxon>
    </lineage>
</organism>
<dbReference type="Proteomes" id="UP001548590">
    <property type="component" value="Unassembled WGS sequence"/>
</dbReference>
<name>A0ABV2CTA7_9RHOO</name>
<evidence type="ECO:0000313" key="2">
    <source>
        <dbReference type="Proteomes" id="UP001548590"/>
    </source>
</evidence>
<keyword evidence="2" id="KW-1185">Reference proteome</keyword>
<accession>A0ABV2CTA7</accession>
<gene>
    <name evidence="1" type="ORF">ABVT11_14435</name>
</gene>
<dbReference type="SUPFAM" id="SSF54637">
    <property type="entry name" value="Thioesterase/thiol ester dehydrase-isomerase"/>
    <property type="match status" value="1"/>
</dbReference>
<protein>
    <submittedName>
        <fullName evidence="1">DUF4442 domain-containing protein</fullName>
    </submittedName>
</protein>
<evidence type="ECO:0000313" key="1">
    <source>
        <dbReference type="EMBL" id="MET1491033.1"/>
    </source>
</evidence>
<dbReference type="InterPro" id="IPR029069">
    <property type="entry name" value="HotDog_dom_sf"/>
</dbReference>
<proteinExistence type="predicted"/>
<reference evidence="1 2" key="1">
    <citation type="submission" date="2024-07" db="EMBL/GenBank/DDBJ databases">
        <title>Uliginosibacterium paludis KCTC:42655.</title>
        <authorList>
            <person name="Kim M.K."/>
        </authorList>
    </citation>
    <scope>NUCLEOTIDE SEQUENCE [LARGE SCALE GENOMIC DNA]</scope>
    <source>
        <strain evidence="1 2">KCTC 42655</strain>
    </source>
</reference>
<dbReference type="InterPro" id="IPR027961">
    <property type="entry name" value="DUF4442"/>
</dbReference>
<dbReference type="RefSeq" id="WP_345928306.1">
    <property type="nucleotide sequence ID" value="NZ_JBDIVF010000006.1"/>
</dbReference>